<dbReference type="KEGG" id="psez:HME7025_01812"/>
<dbReference type="PANTHER" id="PTHR42939:SF1">
    <property type="entry name" value="ABC TRANSPORTER ATP-BINDING PROTEIN ALBC-RELATED"/>
    <property type="match status" value="1"/>
</dbReference>
<dbReference type="Pfam" id="PF00005">
    <property type="entry name" value="ABC_tran"/>
    <property type="match status" value="1"/>
</dbReference>
<keyword evidence="2" id="KW-0547">Nucleotide-binding</keyword>
<dbReference type="InterPro" id="IPR051782">
    <property type="entry name" value="ABC_Transporter_VariousFunc"/>
</dbReference>
<dbReference type="Gene3D" id="3.40.50.300">
    <property type="entry name" value="P-loop containing nucleotide triphosphate hydrolases"/>
    <property type="match status" value="1"/>
</dbReference>
<gene>
    <name evidence="5" type="ORF">HME7025_01812</name>
</gene>
<dbReference type="GO" id="GO:0016887">
    <property type="term" value="F:ATP hydrolysis activity"/>
    <property type="evidence" value="ECO:0007669"/>
    <property type="project" value="InterPro"/>
</dbReference>
<organism evidence="5 6">
    <name type="scientific">Aquirufa nivalisilvae</name>
    <dbReference type="NCBI Taxonomy" id="2516557"/>
    <lineage>
        <taxon>Bacteria</taxon>
        <taxon>Pseudomonadati</taxon>
        <taxon>Bacteroidota</taxon>
        <taxon>Cytophagia</taxon>
        <taxon>Cytophagales</taxon>
        <taxon>Flectobacillaceae</taxon>
        <taxon>Aquirufa</taxon>
    </lineage>
</organism>
<dbReference type="PROSITE" id="PS50893">
    <property type="entry name" value="ABC_TRANSPORTER_2"/>
    <property type="match status" value="1"/>
</dbReference>
<evidence type="ECO:0000256" key="2">
    <source>
        <dbReference type="ARBA" id="ARBA00022741"/>
    </source>
</evidence>
<reference evidence="6" key="1">
    <citation type="submission" date="2018-05" db="EMBL/GenBank/DDBJ databases">
        <title>Pseudarcicella sp. HME7025 Genome sequencing and assembly.</title>
        <authorList>
            <person name="Kim H."/>
            <person name="Kang H."/>
            <person name="Joh K."/>
        </authorList>
    </citation>
    <scope>NUCLEOTIDE SEQUENCE [LARGE SCALE GENOMIC DNA]</scope>
    <source>
        <strain evidence="6">HME7025</strain>
    </source>
</reference>
<dbReference type="Proteomes" id="UP000245468">
    <property type="component" value="Chromosome"/>
</dbReference>
<evidence type="ECO:0000313" key="5">
    <source>
        <dbReference type="EMBL" id="AWL09664.1"/>
    </source>
</evidence>
<dbReference type="CDD" id="cd03230">
    <property type="entry name" value="ABC_DR_subfamily_A"/>
    <property type="match status" value="1"/>
</dbReference>
<accession>A0A2S2DW64</accession>
<evidence type="ECO:0000256" key="3">
    <source>
        <dbReference type="ARBA" id="ARBA00022840"/>
    </source>
</evidence>
<dbReference type="InterPro" id="IPR003593">
    <property type="entry name" value="AAA+_ATPase"/>
</dbReference>
<evidence type="ECO:0000259" key="4">
    <source>
        <dbReference type="PROSITE" id="PS50893"/>
    </source>
</evidence>
<dbReference type="RefSeq" id="WP_109323335.1">
    <property type="nucleotide sequence ID" value="NZ_CP029346.1"/>
</dbReference>
<dbReference type="InterPro" id="IPR027417">
    <property type="entry name" value="P-loop_NTPase"/>
</dbReference>
<name>A0A2S2DW64_9BACT</name>
<dbReference type="GO" id="GO:0005524">
    <property type="term" value="F:ATP binding"/>
    <property type="evidence" value="ECO:0007669"/>
    <property type="project" value="UniProtKB-KW"/>
</dbReference>
<keyword evidence="1" id="KW-0813">Transport</keyword>
<dbReference type="EMBL" id="CP029346">
    <property type="protein sequence ID" value="AWL09664.1"/>
    <property type="molecule type" value="Genomic_DNA"/>
</dbReference>
<sequence>MIITEHISKRFGNQQVLKDVHITCRPGACIALIGPNGSGKTTLIKSILQMVIPDSGKIIFQGEDIRGEWAYRAKIGFMPQMTRYPENMTIGEVMSMMIDIRKDQKNLDEELIDQYQLKEIYHKRMGTLSGGMRQKVGACLAFLFQPDILILDEPTAGLDPLSSEILKQKILKEKARGKTTIISSHVLSELDEMITDVIYMQDGQVLFQKSLRDLEEETQEVKLSKMIAKIIA</sequence>
<protein>
    <submittedName>
        <fullName evidence="5">Spermidine/putrescine import ATP-binding protein PotA</fullName>
    </submittedName>
</protein>
<evidence type="ECO:0000256" key="1">
    <source>
        <dbReference type="ARBA" id="ARBA00022448"/>
    </source>
</evidence>
<keyword evidence="3 5" id="KW-0067">ATP-binding</keyword>
<keyword evidence="6" id="KW-1185">Reference proteome</keyword>
<dbReference type="SMART" id="SM00382">
    <property type="entry name" value="AAA"/>
    <property type="match status" value="1"/>
</dbReference>
<dbReference type="AlphaFoldDB" id="A0A2S2DW64"/>
<evidence type="ECO:0000313" key="6">
    <source>
        <dbReference type="Proteomes" id="UP000245468"/>
    </source>
</evidence>
<feature type="domain" description="ABC transporter" evidence="4">
    <location>
        <begin position="2"/>
        <end position="227"/>
    </location>
</feature>
<dbReference type="PANTHER" id="PTHR42939">
    <property type="entry name" value="ABC TRANSPORTER ATP-BINDING PROTEIN ALBC-RELATED"/>
    <property type="match status" value="1"/>
</dbReference>
<dbReference type="SUPFAM" id="SSF52540">
    <property type="entry name" value="P-loop containing nucleoside triphosphate hydrolases"/>
    <property type="match status" value="1"/>
</dbReference>
<dbReference type="OrthoDB" id="9808363at2"/>
<proteinExistence type="predicted"/>
<dbReference type="InterPro" id="IPR003439">
    <property type="entry name" value="ABC_transporter-like_ATP-bd"/>
</dbReference>